<gene>
    <name evidence="1" type="ORF">Zm00014a_025918</name>
</gene>
<dbReference type="Proteomes" id="UP000251960">
    <property type="component" value="Chromosome 4"/>
</dbReference>
<evidence type="ECO:0000313" key="2">
    <source>
        <dbReference type="Proteomes" id="UP000251960"/>
    </source>
</evidence>
<proteinExistence type="predicted"/>
<protein>
    <submittedName>
        <fullName evidence="1">Uncharacterized protein</fullName>
    </submittedName>
</protein>
<accession>A0A3L6F3J7</accession>
<comment type="caution">
    <text evidence="1">The sequence shown here is derived from an EMBL/GenBank/DDBJ whole genome shotgun (WGS) entry which is preliminary data.</text>
</comment>
<organism evidence="1 2">
    <name type="scientific">Zea mays</name>
    <name type="common">Maize</name>
    <dbReference type="NCBI Taxonomy" id="4577"/>
    <lineage>
        <taxon>Eukaryota</taxon>
        <taxon>Viridiplantae</taxon>
        <taxon>Streptophyta</taxon>
        <taxon>Embryophyta</taxon>
        <taxon>Tracheophyta</taxon>
        <taxon>Spermatophyta</taxon>
        <taxon>Magnoliopsida</taxon>
        <taxon>Liliopsida</taxon>
        <taxon>Poales</taxon>
        <taxon>Poaceae</taxon>
        <taxon>PACMAD clade</taxon>
        <taxon>Panicoideae</taxon>
        <taxon>Andropogonodae</taxon>
        <taxon>Andropogoneae</taxon>
        <taxon>Tripsacinae</taxon>
        <taxon>Zea</taxon>
    </lineage>
</organism>
<sequence>MEALLVDYQYCVSQVNLKEEETKVCSESLYCSMKPGTWMNFSRS</sequence>
<evidence type="ECO:0000313" key="1">
    <source>
        <dbReference type="EMBL" id="PWZ27433.1"/>
    </source>
</evidence>
<dbReference type="AlphaFoldDB" id="A0A3L6F3J7"/>
<name>A0A3L6F3J7_MAIZE</name>
<reference evidence="1 2" key="1">
    <citation type="journal article" date="2018" name="Nat. Genet.">
        <title>Extensive intraspecific gene order and gene structural variations between Mo17 and other maize genomes.</title>
        <authorList>
            <person name="Sun S."/>
            <person name="Zhou Y."/>
            <person name="Chen J."/>
            <person name="Shi J."/>
            <person name="Zhao H."/>
            <person name="Zhao H."/>
            <person name="Song W."/>
            <person name="Zhang M."/>
            <person name="Cui Y."/>
            <person name="Dong X."/>
            <person name="Liu H."/>
            <person name="Ma X."/>
            <person name="Jiao Y."/>
            <person name="Wang B."/>
            <person name="Wei X."/>
            <person name="Stein J.C."/>
            <person name="Glaubitz J.C."/>
            <person name="Lu F."/>
            <person name="Yu G."/>
            <person name="Liang C."/>
            <person name="Fengler K."/>
            <person name="Li B."/>
            <person name="Rafalski A."/>
            <person name="Schnable P.S."/>
            <person name="Ware D.H."/>
            <person name="Buckler E.S."/>
            <person name="Lai J."/>
        </authorList>
    </citation>
    <scope>NUCLEOTIDE SEQUENCE [LARGE SCALE GENOMIC DNA]</scope>
    <source>
        <strain evidence="2">cv. Missouri 17</strain>
        <tissue evidence="1">Seedling</tissue>
    </source>
</reference>
<dbReference type="EMBL" id="NCVQ01000005">
    <property type="protein sequence ID" value="PWZ27433.1"/>
    <property type="molecule type" value="Genomic_DNA"/>
</dbReference>